<keyword evidence="1" id="KW-0732">Signal</keyword>
<gene>
    <name evidence="2" type="ORF">ACFOW6_16955</name>
</gene>
<protein>
    <recommendedName>
        <fullName evidence="4">Lipoprotein</fullName>
    </recommendedName>
</protein>
<dbReference type="RefSeq" id="WP_382423615.1">
    <property type="nucleotide sequence ID" value="NZ_JBHSCW010000011.1"/>
</dbReference>
<evidence type="ECO:0000313" key="2">
    <source>
        <dbReference type="EMBL" id="MFC4353240.1"/>
    </source>
</evidence>
<dbReference type="PROSITE" id="PS51257">
    <property type="entry name" value="PROKAR_LIPOPROTEIN"/>
    <property type="match status" value="1"/>
</dbReference>
<feature type="signal peptide" evidence="1">
    <location>
        <begin position="1"/>
        <end position="22"/>
    </location>
</feature>
<proteinExistence type="predicted"/>
<keyword evidence="3" id="KW-1185">Reference proteome</keyword>
<dbReference type="Proteomes" id="UP001595799">
    <property type="component" value="Unassembled WGS sequence"/>
</dbReference>
<comment type="caution">
    <text evidence="2">The sequence shown here is derived from an EMBL/GenBank/DDBJ whole genome shotgun (WGS) entry which is preliminary data.</text>
</comment>
<evidence type="ECO:0008006" key="4">
    <source>
        <dbReference type="Google" id="ProtNLM"/>
    </source>
</evidence>
<sequence length="171" mass="19047">MKRLIPIAAVFLFLTACSTAPSVYTPAEGGGYGYSEQQLEENRYRVSYSGNSATSRERVEDYLLYRASELTLQNGYDYFVMTARDTEPRTSYYGSGTPYAGWPPGYGFYGYGGGGFGVGLSTSTARPVTRYRAYADIVLYRGETPEKDSWAYDAREVMDQLGPELVRKGEN</sequence>
<evidence type="ECO:0000313" key="3">
    <source>
        <dbReference type="Proteomes" id="UP001595799"/>
    </source>
</evidence>
<reference evidence="3" key="1">
    <citation type="journal article" date="2019" name="Int. J. Syst. Evol. Microbiol.">
        <title>The Global Catalogue of Microorganisms (GCM) 10K type strain sequencing project: providing services to taxonomists for standard genome sequencing and annotation.</title>
        <authorList>
            <consortium name="The Broad Institute Genomics Platform"/>
            <consortium name="The Broad Institute Genome Sequencing Center for Infectious Disease"/>
            <person name="Wu L."/>
            <person name="Ma J."/>
        </authorList>
    </citation>
    <scope>NUCLEOTIDE SEQUENCE [LARGE SCALE GENOMIC DNA]</scope>
    <source>
        <strain evidence="3">CECT 8472</strain>
    </source>
</reference>
<name>A0ABV8UPV3_9PROT</name>
<evidence type="ECO:0000256" key="1">
    <source>
        <dbReference type="SAM" id="SignalP"/>
    </source>
</evidence>
<organism evidence="2 3">
    <name type="scientific">Fodinicurvata halophila</name>
    <dbReference type="NCBI Taxonomy" id="1419723"/>
    <lineage>
        <taxon>Bacteria</taxon>
        <taxon>Pseudomonadati</taxon>
        <taxon>Pseudomonadota</taxon>
        <taxon>Alphaproteobacteria</taxon>
        <taxon>Rhodospirillales</taxon>
        <taxon>Rhodovibrionaceae</taxon>
        <taxon>Fodinicurvata</taxon>
    </lineage>
</organism>
<dbReference type="EMBL" id="JBHSCW010000011">
    <property type="protein sequence ID" value="MFC4353240.1"/>
    <property type="molecule type" value="Genomic_DNA"/>
</dbReference>
<dbReference type="NCBIfam" id="NF047637">
    <property type="entry name" value="lipo_CC0125"/>
    <property type="match status" value="1"/>
</dbReference>
<feature type="chain" id="PRO_5045141527" description="Lipoprotein" evidence="1">
    <location>
        <begin position="23"/>
        <end position="171"/>
    </location>
</feature>
<accession>A0ABV8UPV3</accession>